<dbReference type="EC" id="2.7.13.3" evidence="2"/>
<feature type="transmembrane region" description="Helical" evidence="11">
    <location>
        <begin position="115"/>
        <end position="134"/>
    </location>
</feature>
<evidence type="ECO:0000256" key="4">
    <source>
        <dbReference type="ARBA" id="ARBA00022679"/>
    </source>
</evidence>
<keyword evidence="7" id="KW-0067">ATP-binding</keyword>
<dbReference type="PANTHER" id="PTHR24421:SF10">
    <property type="entry name" value="NITRATE_NITRITE SENSOR PROTEIN NARQ"/>
    <property type="match status" value="1"/>
</dbReference>
<evidence type="ECO:0000256" key="7">
    <source>
        <dbReference type="ARBA" id="ARBA00022840"/>
    </source>
</evidence>
<gene>
    <name evidence="13" type="ORF">F9B16_17225</name>
</gene>
<keyword evidence="3" id="KW-0597">Phosphoprotein</keyword>
<evidence type="ECO:0000256" key="8">
    <source>
        <dbReference type="ARBA" id="ARBA00023012"/>
    </source>
</evidence>
<evidence type="ECO:0000313" key="13">
    <source>
        <dbReference type="EMBL" id="KAB2380756.1"/>
    </source>
</evidence>
<evidence type="ECO:0000256" key="2">
    <source>
        <dbReference type="ARBA" id="ARBA00012438"/>
    </source>
</evidence>
<sequence>MSTSPPPGAVRPHWPRPSSWPAWVVPLLVLFVEFSGTMAAQHGATRNRPWNRGDGWGHGPGWGDGSSGYGTTHLDALGFAIVVAGPALLLLRRRYPVPTLAATGLLTGLYFLRAYPYGPAFAAVGVAMLGAIVAGHRLVTWAGTAVSVAVYFGITALIGLPFGERGASGRAFPVEEPSVGGVSVVVGWSLAVLVTAELVRMTGQRAAERARTRAEEERRQASEERLRMARELHDVLAHNISMINVQAGVALHLMDGDPEQARTALAAIKEASKEALTEMRSVIGALRAQGETAPRSPTAGLGRLDDLLARARSAGLAVDAETTGERRPLPAGADLAAFRIVQESLTNVTRHAGPGPVTARVRIAYREREIEVRVEDDGRGVSLLDDHPGGSGIRGMRERAAALGGTFDAGPRPGGGFAVRATLPLTGDAEGTEEEAADCSGGGAGEGTPAERGGQ</sequence>
<dbReference type="InterPro" id="IPR036890">
    <property type="entry name" value="HATPase_C_sf"/>
</dbReference>
<evidence type="ECO:0000256" key="11">
    <source>
        <dbReference type="SAM" id="Phobius"/>
    </source>
</evidence>
<dbReference type="OrthoDB" id="227596at2"/>
<evidence type="ECO:0000256" key="10">
    <source>
        <dbReference type="SAM" id="MobiDB-lite"/>
    </source>
</evidence>
<dbReference type="PANTHER" id="PTHR24421">
    <property type="entry name" value="NITRATE/NITRITE SENSOR PROTEIN NARX-RELATED"/>
    <property type="match status" value="1"/>
</dbReference>
<keyword evidence="11" id="KW-1133">Transmembrane helix</keyword>
<evidence type="ECO:0000313" key="14">
    <source>
        <dbReference type="Proteomes" id="UP000483004"/>
    </source>
</evidence>
<evidence type="ECO:0000256" key="1">
    <source>
        <dbReference type="ARBA" id="ARBA00000085"/>
    </source>
</evidence>
<comment type="catalytic activity">
    <reaction evidence="1">
        <text>ATP + protein L-histidine = ADP + protein N-phospho-L-histidine.</text>
        <dbReference type="EC" id="2.7.13.3"/>
    </reaction>
</comment>
<dbReference type="InterPro" id="IPR011712">
    <property type="entry name" value="Sig_transdc_His_kin_sub3_dim/P"/>
</dbReference>
<keyword evidence="5" id="KW-0547">Nucleotide-binding</keyword>
<dbReference type="InterPro" id="IPR003594">
    <property type="entry name" value="HATPase_dom"/>
</dbReference>
<keyword evidence="14" id="KW-1185">Reference proteome</keyword>
<feature type="transmembrane region" description="Helical" evidence="11">
    <location>
        <begin position="141"/>
        <end position="160"/>
    </location>
</feature>
<name>A0A6L3VTE3_9ACTN</name>
<keyword evidence="4" id="KW-0808">Transferase</keyword>
<evidence type="ECO:0000256" key="9">
    <source>
        <dbReference type="SAM" id="Coils"/>
    </source>
</evidence>
<evidence type="ECO:0000259" key="12">
    <source>
        <dbReference type="SMART" id="SM00387"/>
    </source>
</evidence>
<protein>
    <recommendedName>
        <fullName evidence="2">histidine kinase</fullName>
        <ecNumber evidence="2">2.7.13.3</ecNumber>
    </recommendedName>
</protein>
<feature type="coiled-coil region" evidence="9">
    <location>
        <begin position="204"/>
        <end position="231"/>
    </location>
</feature>
<organism evidence="13 14">
    <name type="scientific">Actinomadura montaniterrae</name>
    <dbReference type="NCBI Taxonomy" id="1803903"/>
    <lineage>
        <taxon>Bacteria</taxon>
        <taxon>Bacillati</taxon>
        <taxon>Actinomycetota</taxon>
        <taxon>Actinomycetes</taxon>
        <taxon>Streptosporangiales</taxon>
        <taxon>Thermomonosporaceae</taxon>
        <taxon>Actinomadura</taxon>
    </lineage>
</organism>
<dbReference type="EMBL" id="WBMR01000042">
    <property type="protein sequence ID" value="KAB2380756.1"/>
    <property type="molecule type" value="Genomic_DNA"/>
</dbReference>
<evidence type="ECO:0000256" key="5">
    <source>
        <dbReference type="ARBA" id="ARBA00022741"/>
    </source>
</evidence>
<evidence type="ECO:0000256" key="3">
    <source>
        <dbReference type="ARBA" id="ARBA00022553"/>
    </source>
</evidence>
<keyword evidence="8" id="KW-0902">Two-component regulatory system</keyword>
<dbReference type="InterPro" id="IPR050482">
    <property type="entry name" value="Sensor_HK_TwoCompSys"/>
</dbReference>
<accession>A0A6L3VTE3</accession>
<dbReference type="Gene3D" id="3.30.565.10">
    <property type="entry name" value="Histidine kinase-like ATPase, C-terminal domain"/>
    <property type="match status" value="1"/>
</dbReference>
<comment type="caution">
    <text evidence="13">The sequence shown here is derived from an EMBL/GenBank/DDBJ whole genome shotgun (WGS) entry which is preliminary data.</text>
</comment>
<evidence type="ECO:0000256" key="6">
    <source>
        <dbReference type="ARBA" id="ARBA00022777"/>
    </source>
</evidence>
<keyword evidence="11" id="KW-0472">Membrane</keyword>
<dbReference type="Pfam" id="PF02518">
    <property type="entry name" value="HATPase_c"/>
    <property type="match status" value="1"/>
</dbReference>
<reference evidence="13 14" key="1">
    <citation type="submission" date="2019-09" db="EMBL/GenBank/DDBJ databases">
        <title>Actinomadura physcomitrii sp. nov., a novel actinomycete isolated from moss [Physcomitrium sphaericum (Ludw) Fuernr].</title>
        <authorList>
            <person name="Liu C."/>
            <person name="Zhuang X."/>
        </authorList>
    </citation>
    <scope>NUCLEOTIDE SEQUENCE [LARGE SCALE GENOMIC DNA]</scope>
    <source>
        <strain evidence="13 14">CYP1-1B</strain>
    </source>
</reference>
<feature type="transmembrane region" description="Helical" evidence="11">
    <location>
        <begin position="76"/>
        <end position="95"/>
    </location>
</feature>
<dbReference type="Proteomes" id="UP000483004">
    <property type="component" value="Unassembled WGS sequence"/>
</dbReference>
<dbReference type="GO" id="GO:0016020">
    <property type="term" value="C:membrane"/>
    <property type="evidence" value="ECO:0007669"/>
    <property type="project" value="InterPro"/>
</dbReference>
<dbReference type="GO" id="GO:0000155">
    <property type="term" value="F:phosphorelay sensor kinase activity"/>
    <property type="evidence" value="ECO:0007669"/>
    <property type="project" value="InterPro"/>
</dbReference>
<dbReference type="RefSeq" id="WP_151541098.1">
    <property type="nucleotide sequence ID" value="NZ_WBMR01000042.1"/>
</dbReference>
<keyword evidence="11" id="KW-0812">Transmembrane</keyword>
<dbReference type="Gene3D" id="1.20.5.1930">
    <property type="match status" value="1"/>
</dbReference>
<dbReference type="SUPFAM" id="SSF55874">
    <property type="entry name" value="ATPase domain of HSP90 chaperone/DNA topoisomerase II/histidine kinase"/>
    <property type="match status" value="1"/>
</dbReference>
<proteinExistence type="predicted"/>
<feature type="region of interest" description="Disordered" evidence="10">
    <location>
        <begin position="424"/>
        <end position="455"/>
    </location>
</feature>
<keyword evidence="6 13" id="KW-0418">Kinase</keyword>
<dbReference type="GO" id="GO:0046983">
    <property type="term" value="F:protein dimerization activity"/>
    <property type="evidence" value="ECO:0007669"/>
    <property type="project" value="InterPro"/>
</dbReference>
<keyword evidence="9" id="KW-0175">Coiled coil</keyword>
<dbReference type="Pfam" id="PF07730">
    <property type="entry name" value="HisKA_3"/>
    <property type="match status" value="1"/>
</dbReference>
<dbReference type="AlphaFoldDB" id="A0A6L3VTE3"/>
<dbReference type="CDD" id="cd16917">
    <property type="entry name" value="HATPase_UhpB-NarQ-NarX-like"/>
    <property type="match status" value="1"/>
</dbReference>
<dbReference type="GO" id="GO:0005524">
    <property type="term" value="F:ATP binding"/>
    <property type="evidence" value="ECO:0007669"/>
    <property type="project" value="UniProtKB-KW"/>
</dbReference>
<dbReference type="SMART" id="SM00387">
    <property type="entry name" value="HATPase_c"/>
    <property type="match status" value="1"/>
</dbReference>
<feature type="domain" description="Histidine kinase/HSP90-like ATPase" evidence="12">
    <location>
        <begin position="332"/>
        <end position="427"/>
    </location>
</feature>